<proteinExistence type="predicted"/>
<evidence type="ECO:0000313" key="2">
    <source>
        <dbReference type="Proteomes" id="UP001296104"/>
    </source>
</evidence>
<comment type="caution">
    <text evidence="1">The sequence shown here is derived from an EMBL/GenBank/DDBJ whole genome shotgun (WGS) entry which is preliminary data.</text>
</comment>
<evidence type="ECO:0000313" key="1">
    <source>
        <dbReference type="EMBL" id="CAK3953023.1"/>
    </source>
</evidence>
<name>A0AAI8YWI9_9PEZI</name>
<organism evidence="1 2">
    <name type="scientific">Lecanosticta acicola</name>
    <dbReference type="NCBI Taxonomy" id="111012"/>
    <lineage>
        <taxon>Eukaryota</taxon>
        <taxon>Fungi</taxon>
        <taxon>Dikarya</taxon>
        <taxon>Ascomycota</taxon>
        <taxon>Pezizomycotina</taxon>
        <taxon>Dothideomycetes</taxon>
        <taxon>Dothideomycetidae</taxon>
        <taxon>Mycosphaerellales</taxon>
        <taxon>Mycosphaerellaceae</taxon>
        <taxon>Lecanosticta</taxon>
    </lineage>
</organism>
<sequence>MLDDKGGQLSVAEGLIRKFGKDYGKLQNSMKCRPSANAPQTQARYTLTGWLQRTITCWFRSLHLATRHFRVIRIDEGFPTYCAEKDMNGWTVDAGDVTAIVLCPNVFNKEVHDNIQLSAQPLGTILDTMVTRSINLYHEMFHLAFPDSPVMQSPDAIQWLAKKGAGHKNKKGSAPLKSWPRQKSAWKLGKYNTDGAIMCMYLALHDMAEPVAAKADLEGIKDPETYAWFGLALYMTTEGRDHQDWSTGACRDHGSPPRMVTVTKGIMGRQAQATPTPSAGQSE</sequence>
<dbReference type="AlphaFoldDB" id="A0AAI8YWI9"/>
<dbReference type="EMBL" id="CAVMBE010000016">
    <property type="protein sequence ID" value="CAK3953023.1"/>
    <property type="molecule type" value="Genomic_DNA"/>
</dbReference>
<accession>A0AAI8YWI9</accession>
<gene>
    <name evidence="1" type="ORF">LECACI_7A003299</name>
</gene>
<dbReference type="Proteomes" id="UP001296104">
    <property type="component" value="Unassembled WGS sequence"/>
</dbReference>
<reference evidence="1" key="1">
    <citation type="submission" date="2023-11" db="EMBL/GenBank/DDBJ databases">
        <authorList>
            <person name="Alioto T."/>
            <person name="Alioto T."/>
            <person name="Gomez Garrido J."/>
        </authorList>
    </citation>
    <scope>NUCLEOTIDE SEQUENCE</scope>
</reference>
<keyword evidence="2" id="KW-1185">Reference proteome</keyword>
<protein>
    <submittedName>
        <fullName evidence="1">Uncharacterized protein</fullName>
    </submittedName>
</protein>